<dbReference type="Proteomes" id="UP000177306">
    <property type="component" value="Unassembled WGS sequence"/>
</dbReference>
<accession>A0A1F6EHE3</accession>
<reference evidence="1 2" key="1">
    <citation type="journal article" date="2016" name="Nat. Commun.">
        <title>Thousands of microbial genomes shed light on interconnected biogeochemical processes in an aquifer system.</title>
        <authorList>
            <person name="Anantharaman K."/>
            <person name="Brown C.T."/>
            <person name="Hug L.A."/>
            <person name="Sharon I."/>
            <person name="Castelle C.J."/>
            <person name="Probst A.J."/>
            <person name="Thomas B.C."/>
            <person name="Singh A."/>
            <person name="Wilkins M.J."/>
            <person name="Karaoz U."/>
            <person name="Brodie E.L."/>
            <person name="Williams K.H."/>
            <person name="Hubbard S.S."/>
            <person name="Banfield J.F."/>
        </authorList>
    </citation>
    <scope>NUCLEOTIDE SEQUENCE [LARGE SCALE GENOMIC DNA]</scope>
</reference>
<protein>
    <submittedName>
        <fullName evidence="1">Uncharacterized protein</fullName>
    </submittedName>
</protein>
<proteinExistence type="predicted"/>
<name>A0A1F6EHE3_9BACT</name>
<gene>
    <name evidence="1" type="ORF">A3A38_01950</name>
</gene>
<sequence>MYAQVLSYQKKRTSSLCGGQEMGRLLLSFRSWFRFSRKTENEEKSVSTSAKAEGLSSPEDLGVLVSAGESKPKRPNFFDDETIEFKETVGLTLLFRECGHHGPEGFMFNIWGNSKSLKTAPTRITRENGQAHAEGVCPKCYFEQLKQAAIRCCLCGYAILPGDGVALYHKNSKGINKAVITLVDDNAIGCLLWDCCPSGGFYGGHWTAEGFQPGFAGGTMAAEALRSGEPVVTTV</sequence>
<evidence type="ECO:0000313" key="2">
    <source>
        <dbReference type="Proteomes" id="UP000177306"/>
    </source>
</evidence>
<evidence type="ECO:0000313" key="1">
    <source>
        <dbReference type="EMBL" id="OGG73060.1"/>
    </source>
</evidence>
<dbReference type="AlphaFoldDB" id="A0A1F6EHE3"/>
<dbReference type="EMBL" id="MFLY01000015">
    <property type="protein sequence ID" value="OGG73060.1"/>
    <property type="molecule type" value="Genomic_DNA"/>
</dbReference>
<organism evidence="1 2">
    <name type="scientific">Candidatus Kaiserbacteria bacterium RIFCSPLOWO2_01_FULL_53_17</name>
    <dbReference type="NCBI Taxonomy" id="1798511"/>
    <lineage>
        <taxon>Bacteria</taxon>
        <taxon>Candidatus Kaiseribacteriota</taxon>
    </lineage>
</organism>
<comment type="caution">
    <text evidence="1">The sequence shown here is derived from an EMBL/GenBank/DDBJ whole genome shotgun (WGS) entry which is preliminary data.</text>
</comment>